<dbReference type="EMBL" id="JBHTHX010000056">
    <property type="protein sequence ID" value="MFD0883626.1"/>
    <property type="molecule type" value="Genomic_DNA"/>
</dbReference>
<keyword evidence="2" id="KW-1185">Reference proteome</keyword>
<dbReference type="Proteomes" id="UP001597024">
    <property type="component" value="Unassembled WGS sequence"/>
</dbReference>
<reference evidence="2" key="1">
    <citation type="journal article" date="2019" name="Int. J. Syst. Evol. Microbiol.">
        <title>The Global Catalogue of Microorganisms (GCM) 10K type strain sequencing project: providing services to taxonomists for standard genome sequencing and annotation.</title>
        <authorList>
            <consortium name="The Broad Institute Genomics Platform"/>
            <consortium name="The Broad Institute Genome Sequencing Center for Infectious Disease"/>
            <person name="Wu L."/>
            <person name="Ma J."/>
        </authorList>
    </citation>
    <scope>NUCLEOTIDE SEQUENCE [LARGE SCALE GENOMIC DNA]</scope>
    <source>
        <strain evidence="2">CCUG 62974</strain>
    </source>
</reference>
<comment type="caution">
    <text evidence="1">The sequence shown here is derived from an EMBL/GenBank/DDBJ whole genome shotgun (WGS) entry which is preliminary data.</text>
</comment>
<proteinExistence type="predicted"/>
<accession>A0ABW3DLK8</accession>
<sequence>MIEAKREATGDGKWEEVLQSKLSAYENWVDENGKLDKEIEYSSRFQSSDLAENLLRLPKEDD</sequence>
<evidence type="ECO:0000313" key="2">
    <source>
        <dbReference type="Proteomes" id="UP001597024"/>
    </source>
</evidence>
<gene>
    <name evidence="1" type="ORF">ACFQ08_03505</name>
</gene>
<evidence type="ECO:0000313" key="1">
    <source>
        <dbReference type="EMBL" id="MFD0883626.1"/>
    </source>
</evidence>
<organism evidence="1 2">
    <name type="scientific">Streptosporangium algeriense</name>
    <dbReference type="NCBI Taxonomy" id="1682748"/>
    <lineage>
        <taxon>Bacteria</taxon>
        <taxon>Bacillati</taxon>
        <taxon>Actinomycetota</taxon>
        <taxon>Actinomycetes</taxon>
        <taxon>Streptosporangiales</taxon>
        <taxon>Streptosporangiaceae</taxon>
        <taxon>Streptosporangium</taxon>
    </lineage>
</organism>
<name>A0ABW3DLK8_9ACTN</name>
<protein>
    <submittedName>
        <fullName evidence="1">Uncharacterized protein</fullName>
    </submittedName>
</protein>